<comment type="caution">
    <text evidence="1">The sequence shown here is derived from an EMBL/GenBank/DDBJ whole genome shotgun (WGS) entry which is preliminary data.</text>
</comment>
<gene>
    <name evidence="1" type="ORF">PHLCEN_2v9651</name>
</gene>
<dbReference type="AlphaFoldDB" id="A0A2R6NQB3"/>
<dbReference type="EMBL" id="MLYV02000968">
    <property type="protein sequence ID" value="PSR74675.1"/>
    <property type="molecule type" value="Genomic_DNA"/>
</dbReference>
<protein>
    <submittedName>
        <fullName evidence="1">Uncharacterized protein</fullName>
    </submittedName>
</protein>
<keyword evidence="2" id="KW-1185">Reference proteome</keyword>
<name>A0A2R6NQB3_9APHY</name>
<sequence>MIFSEATERCKAVMGVAEGSDGSSDDDAFESCALPDRFVHSPSHPTRHTHGPDLAHGVYASSRLARQYRRQVVERVPTPVSA</sequence>
<dbReference type="Proteomes" id="UP000186601">
    <property type="component" value="Unassembled WGS sequence"/>
</dbReference>
<reference evidence="1 2" key="1">
    <citation type="submission" date="2018-02" db="EMBL/GenBank/DDBJ databases">
        <title>Genome sequence of the basidiomycete white-rot fungus Phlebia centrifuga.</title>
        <authorList>
            <person name="Granchi Z."/>
            <person name="Peng M."/>
            <person name="de Vries R.P."/>
            <person name="Hilden K."/>
            <person name="Makela M.R."/>
            <person name="Grigoriev I."/>
            <person name="Riley R."/>
        </authorList>
    </citation>
    <scope>NUCLEOTIDE SEQUENCE [LARGE SCALE GENOMIC DNA]</scope>
    <source>
        <strain evidence="1 2">FBCC195</strain>
    </source>
</reference>
<evidence type="ECO:0000313" key="2">
    <source>
        <dbReference type="Proteomes" id="UP000186601"/>
    </source>
</evidence>
<organism evidence="1 2">
    <name type="scientific">Hermanssonia centrifuga</name>
    <dbReference type="NCBI Taxonomy" id="98765"/>
    <lineage>
        <taxon>Eukaryota</taxon>
        <taxon>Fungi</taxon>
        <taxon>Dikarya</taxon>
        <taxon>Basidiomycota</taxon>
        <taxon>Agaricomycotina</taxon>
        <taxon>Agaricomycetes</taxon>
        <taxon>Polyporales</taxon>
        <taxon>Meruliaceae</taxon>
        <taxon>Hermanssonia</taxon>
    </lineage>
</organism>
<proteinExistence type="predicted"/>
<evidence type="ECO:0000313" key="1">
    <source>
        <dbReference type="EMBL" id="PSR74675.1"/>
    </source>
</evidence>
<accession>A0A2R6NQB3</accession>